<evidence type="ECO:0000259" key="1">
    <source>
        <dbReference type="Pfam" id="PF09511"/>
    </source>
</evidence>
<dbReference type="RefSeq" id="WP_117718115.1">
    <property type="nucleotide sequence ID" value="NZ_QSTP01000001.1"/>
</dbReference>
<reference evidence="2 3" key="1">
    <citation type="submission" date="2018-08" db="EMBL/GenBank/DDBJ databases">
        <title>A genome reference for cultivated species of the human gut microbiota.</title>
        <authorList>
            <person name="Zou Y."/>
            <person name="Xue W."/>
            <person name="Luo G."/>
        </authorList>
    </citation>
    <scope>NUCLEOTIDE SEQUENCE [LARGE SCALE GENOMIC DNA]</scope>
    <source>
        <strain evidence="2 3">OM07-13</strain>
    </source>
</reference>
<proteinExistence type="predicted"/>
<protein>
    <recommendedName>
        <fullName evidence="1">T4 RNA ligase 1-like N-terminal domain-containing protein</fullName>
    </recommendedName>
</protein>
<organism evidence="2 3">
    <name type="scientific">Agathobacter rectalis</name>
    <dbReference type="NCBI Taxonomy" id="39491"/>
    <lineage>
        <taxon>Bacteria</taxon>
        <taxon>Bacillati</taxon>
        <taxon>Bacillota</taxon>
        <taxon>Clostridia</taxon>
        <taxon>Lachnospirales</taxon>
        <taxon>Lachnospiraceae</taxon>
        <taxon>Agathobacter</taxon>
    </lineage>
</organism>
<dbReference type="InterPro" id="IPR019039">
    <property type="entry name" value="T4-Rnl1-like_N"/>
</dbReference>
<name>A0A3E4YKQ9_9FIRM</name>
<accession>A0A3E4YKQ9</accession>
<evidence type="ECO:0000313" key="3">
    <source>
        <dbReference type="Proteomes" id="UP000260758"/>
    </source>
</evidence>
<dbReference type="AlphaFoldDB" id="A0A3E4YKQ9"/>
<gene>
    <name evidence="2" type="ORF">DXB99_02195</name>
</gene>
<dbReference type="Gene3D" id="3.60.21.10">
    <property type="match status" value="1"/>
</dbReference>
<feature type="domain" description="T4 RNA ligase 1-like N-terminal" evidence="1">
    <location>
        <begin position="368"/>
        <end position="568"/>
    </location>
</feature>
<dbReference type="Pfam" id="PF09511">
    <property type="entry name" value="RNA_lig_T4_1"/>
    <property type="match status" value="1"/>
</dbReference>
<dbReference type="CDD" id="cd00838">
    <property type="entry name" value="MPP_superfamily"/>
    <property type="match status" value="1"/>
</dbReference>
<dbReference type="InterPro" id="IPR029052">
    <property type="entry name" value="Metallo-depent_PP-like"/>
</dbReference>
<dbReference type="Proteomes" id="UP000260758">
    <property type="component" value="Unassembled WGS sequence"/>
</dbReference>
<dbReference type="SUPFAM" id="SSF56300">
    <property type="entry name" value="Metallo-dependent phosphatases"/>
    <property type="match status" value="1"/>
</dbReference>
<evidence type="ECO:0000313" key="2">
    <source>
        <dbReference type="EMBL" id="RGM75357.1"/>
    </source>
</evidence>
<comment type="caution">
    <text evidence="2">The sequence shown here is derived from an EMBL/GenBank/DDBJ whole genome shotgun (WGS) entry which is preliminary data.</text>
</comment>
<sequence>MIYFTGDIHGGVERFYPYSFNEQKTLTKNDYMIICGDFGLIWDCEGTNPFEEEKLDYLENRSYTTLFVDGNHENYDRLNKYPIEEWHGGLVQKIRPSVIHLMRGQIYDIDGVSILAFGGAESHDISDGILDQNDYKTEADFMDEYMKMRNTGKMFRVNHVSWWKEELPTDEEIALAKENLAKHNNKVDYIVTHDTSSRVLHKMYDNCGGCTPNRLNDFFDWIENNIEYKHWFFGHHHINKDLDKKTTCLYYSIVFERIEKMKKQFVWNPLYNIIMDLKKQYIKENNIIDFANTYKTYNKVNKEDNFINYMCNNVSNSEKYLNIFMPLIIKENNGCFLFQYDEYNMQRKAEEHGNKPFFDLYDGLYRYCRATVIDLINDELVIAPFKKFFNINQLEECSYEHVSALCDKAIKNNKSVEFSNKLDGSMMCCRFYNDTYFMSSSLSIDKNNSWRLDDGYNMLVSNKNLMNMIRNNPTKTHIFEYISLKDAHIVKYDKSQEGLYLIGLVDNYTGRESSYKDIIDYANKYNVLTTCVCNKNIHTILNELNDKQSDEAEGFVINIDGEKFKLKYNDYVKMHRVLSAISSPNLTIEMIADDKFDDYISKVPFMYREQIFTIANNVFKYIDNVNEYVNLCYISIPNYILENRGRACKYITDTFDNKYNCLIIRKYLDKPYNVLKNKNNSILNYTQILNKNKYVSNLLNEMKDKEVIHEL</sequence>
<dbReference type="EMBL" id="QSTP01000001">
    <property type="protein sequence ID" value="RGM75357.1"/>
    <property type="molecule type" value="Genomic_DNA"/>
</dbReference>